<name>A0A1H6FGJ4_9GAMM</name>
<evidence type="ECO:0000313" key="2">
    <source>
        <dbReference type="Proteomes" id="UP000236724"/>
    </source>
</evidence>
<dbReference type="Proteomes" id="UP000236724">
    <property type="component" value="Unassembled WGS sequence"/>
</dbReference>
<dbReference type="AlphaFoldDB" id="A0A1H6FGJ4"/>
<protein>
    <submittedName>
        <fullName evidence="1">Uncharacterized protein</fullName>
    </submittedName>
</protein>
<organism evidence="1 2">
    <name type="scientific">Candidatus Venteria ishoeyi</name>
    <dbReference type="NCBI Taxonomy" id="1899563"/>
    <lineage>
        <taxon>Bacteria</taxon>
        <taxon>Pseudomonadati</taxon>
        <taxon>Pseudomonadota</taxon>
        <taxon>Gammaproteobacteria</taxon>
        <taxon>Thiotrichales</taxon>
        <taxon>Thiotrichaceae</taxon>
        <taxon>Venteria</taxon>
    </lineage>
</organism>
<accession>A0A1H6FGJ4</accession>
<reference evidence="1 2" key="1">
    <citation type="submission" date="2016-10" db="EMBL/GenBank/DDBJ databases">
        <authorList>
            <person name="de Groot N.N."/>
        </authorList>
    </citation>
    <scope>NUCLEOTIDE SEQUENCE [LARGE SCALE GENOMIC DNA]</scope>
    <source>
        <strain evidence="1">MBHS1</strain>
    </source>
</reference>
<dbReference type="OrthoDB" id="5992849at2"/>
<gene>
    <name evidence="1" type="ORF">MBHS_04167</name>
</gene>
<keyword evidence="2" id="KW-1185">Reference proteome</keyword>
<dbReference type="RefSeq" id="WP_103921834.1">
    <property type="nucleotide sequence ID" value="NZ_FMSV02000546.1"/>
</dbReference>
<sequence length="450" mass="51122">MRLFIKTAFLVFFLALATYLVLYFSPDQALEPEAAAWLKLEPIDYSATQNSYFTLMGFLAPVDHDPRQFGITRTKAWAQAIENHEKTGAEPDAAAIARTHPETSMPVDKRFADLCVMSAQNCLSWYAEHGETVAELSGVYAPWLARYQSLYQKPRYHDPIGARHVNMPPPNFRTMLNMQQLHHAQLLAHYTQGEHDIALSQLADDLSYARSLLANNNHLITKMVAVKMIVDIFHVYSQFLDGKRIPLALLQTIAKLPALDTAEKNMQQVEHTEFQALHYTNITQSEQSRQTGMFDKLLSALLSYKPNATMNHAFSQYREAAQYGNLSPEALLEIRSQASAGLFWWHYGYNMTGALLVEISNPAHHVGYALRIQALDGLLNLLKLKARFRAEGRSLSAFPEFLENQRGNAPGLFKAHPVQWDEKYKRLYYNVPKAAESVLKPIYRVLYSAE</sequence>
<dbReference type="EMBL" id="FMSV02000546">
    <property type="protein sequence ID" value="SEH08276.1"/>
    <property type="molecule type" value="Genomic_DNA"/>
</dbReference>
<evidence type="ECO:0000313" key="1">
    <source>
        <dbReference type="EMBL" id="SEH08276.1"/>
    </source>
</evidence>
<proteinExistence type="predicted"/>